<evidence type="ECO:0000256" key="1">
    <source>
        <dbReference type="ARBA" id="ARBA00004651"/>
    </source>
</evidence>
<feature type="transmembrane region" description="Helical" evidence="9">
    <location>
        <begin position="1021"/>
        <end position="1042"/>
    </location>
</feature>
<feature type="domain" description="Ionotropic glutamate receptor C-terminal" evidence="11">
    <location>
        <begin position="959"/>
        <end position="1094"/>
    </location>
</feature>
<evidence type="ECO:0000256" key="4">
    <source>
        <dbReference type="ARBA" id="ARBA00022692"/>
    </source>
</evidence>
<reference evidence="12" key="1">
    <citation type="submission" date="2022-01" db="EMBL/GenBank/DDBJ databases">
        <authorList>
            <person name="King R."/>
        </authorList>
    </citation>
    <scope>NUCLEOTIDE SEQUENCE</scope>
</reference>
<feature type="signal peptide" evidence="10">
    <location>
        <begin position="1"/>
        <end position="18"/>
    </location>
</feature>
<feature type="transmembrane region" description="Helical" evidence="9">
    <location>
        <begin position="357"/>
        <end position="377"/>
    </location>
</feature>
<comment type="similarity">
    <text evidence="2">Belongs to the glutamate-gated ion channel (TC 1.A.10.1) family.</text>
</comment>
<keyword evidence="7" id="KW-0675">Receptor</keyword>
<evidence type="ECO:0000256" key="5">
    <source>
        <dbReference type="ARBA" id="ARBA00022989"/>
    </source>
</evidence>
<evidence type="ECO:0000313" key="13">
    <source>
        <dbReference type="Proteomes" id="UP001153620"/>
    </source>
</evidence>
<feature type="transmembrane region" description="Helical" evidence="9">
    <location>
        <begin position="1509"/>
        <end position="1528"/>
    </location>
</feature>
<dbReference type="InterPro" id="IPR001320">
    <property type="entry name" value="Iontro_rcpt_C"/>
</dbReference>
<evidence type="ECO:0000256" key="3">
    <source>
        <dbReference type="ARBA" id="ARBA00022475"/>
    </source>
</evidence>
<dbReference type="Gene3D" id="1.10.287.70">
    <property type="match status" value="2"/>
</dbReference>
<keyword evidence="13" id="KW-1185">Reference proteome</keyword>
<evidence type="ECO:0000256" key="2">
    <source>
        <dbReference type="ARBA" id="ARBA00008685"/>
    </source>
</evidence>
<organism evidence="12 13">
    <name type="scientific">Chironomus riparius</name>
    <dbReference type="NCBI Taxonomy" id="315576"/>
    <lineage>
        <taxon>Eukaryota</taxon>
        <taxon>Metazoa</taxon>
        <taxon>Ecdysozoa</taxon>
        <taxon>Arthropoda</taxon>
        <taxon>Hexapoda</taxon>
        <taxon>Insecta</taxon>
        <taxon>Pterygota</taxon>
        <taxon>Neoptera</taxon>
        <taxon>Endopterygota</taxon>
        <taxon>Diptera</taxon>
        <taxon>Nematocera</taxon>
        <taxon>Chironomoidea</taxon>
        <taxon>Chironomidae</taxon>
        <taxon>Chironominae</taxon>
        <taxon>Chironomus</taxon>
    </lineage>
</organism>
<evidence type="ECO:0000256" key="10">
    <source>
        <dbReference type="SAM" id="SignalP"/>
    </source>
</evidence>
<dbReference type="Proteomes" id="UP001153620">
    <property type="component" value="Chromosome 4"/>
</dbReference>
<feature type="transmembrane region" description="Helical" evidence="9">
    <location>
        <begin position="414"/>
        <end position="433"/>
    </location>
</feature>
<gene>
    <name evidence="12" type="ORF">CHIRRI_LOCUS15165</name>
</gene>
<comment type="subcellular location">
    <subcellularLocation>
        <location evidence="1">Cell membrane</location>
        <topology evidence="1">Multi-pass membrane protein</topology>
    </subcellularLocation>
</comment>
<dbReference type="GO" id="GO:0015276">
    <property type="term" value="F:ligand-gated monoatomic ion channel activity"/>
    <property type="evidence" value="ECO:0007669"/>
    <property type="project" value="InterPro"/>
</dbReference>
<dbReference type="GO" id="GO:0005886">
    <property type="term" value="C:plasma membrane"/>
    <property type="evidence" value="ECO:0007669"/>
    <property type="project" value="UniProtKB-SubCell"/>
</dbReference>
<evidence type="ECO:0000256" key="6">
    <source>
        <dbReference type="ARBA" id="ARBA00023136"/>
    </source>
</evidence>
<keyword evidence="3" id="KW-1003">Cell membrane</keyword>
<proteinExistence type="inferred from homology"/>
<feature type="transmembrane region" description="Helical" evidence="9">
    <location>
        <begin position="961"/>
        <end position="982"/>
    </location>
</feature>
<feature type="transmembrane region" description="Helical" evidence="9">
    <location>
        <begin position="1633"/>
        <end position="1652"/>
    </location>
</feature>
<keyword evidence="6 9" id="KW-0472">Membrane</keyword>
<dbReference type="EMBL" id="OU895880">
    <property type="protein sequence ID" value="CAG9812360.1"/>
    <property type="molecule type" value="Genomic_DNA"/>
</dbReference>
<feature type="transmembrane region" description="Helical" evidence="9">
    <location>
        <begin position="1478"/>
        <end position="1497"/>
    </location>
</feature>
<evidence type="ECO:0000313" key="12">
    <source>
        <dbReference type="EMBL" id="CAG9812360.1"/>
    </source>
</evidence>
<sequence>MKLRIFLISAYCWIFCESILNHFDKNKDVHIITNVLHEVADEYLLKEDNQLNIVTIETKSQLLMEVSRNFVGKAKEKFSFQTIHHKSFLLNSNSTLASSSFLFMERTSTLRDIEHFYEIERKQNLPIKYFAFISDLTYDELKTSNIYKFYMRIPMMKSAIFLYTYFITNDVDTVTLSTVEWFSPYRCNRAHLTKLNSFDKKTKKWNSKLKYSEKFMNYYKCELVMMLPVPQREGSLHHVSGYAFVNNEQTGFEIHGVSPVIVEIASKFHNFTSGYQPVFMRPKWLRSFHPEPINPVLINKSFKYSNIYFEIAPIDVVNTELRISKVVANLNGYMLVTPGERFTPYEKFLLPFDATTWIFLAITFLVTFVVIFIVNYLTLHVQQIVYGNNVKTPTLNVVRIFFGMAQMRLPNENFSRLILVIFVYFCLIFRTCFQSKFFEFMTSEPRQPPPRTITDLIDKNFSVYATSSNIAAAGGIFRIEKWPNITEVTEKYFNYAYLTQSQNASARMALATDEFYMNFFDLQKKKRIHDWKKLEYTTLWSSYDVFIFHGTAFYFRMLFKIIDSLIPTGIMHHLIQEHFTKKFKFQKVQKIPRILNVNDLLFGFNIWLGFCVISFIGFVLEILTKLLKKPKKMKYAKIHPSFEDKEIEVFTTISPDLIKNFKTKKYQQTEKEVFEENQKTNENNKFEDDNIEDLILEYLLKTSVFLFFESLENYGEIEKLYQVVRNYNQPIKYFAFIPNLTFDKLNSSNIFEIYGRIPIFANAIFPHAYFITNEVDTVTLSTVEWFSPHGCNHPYLHKLNVFDKKSQKWNSKLKNYEKFLNYHNCELVMMLPIPFGDGSVYHVSGYSIPNQALTNFEIRGITPKIFEIAAQYHNFNAEYQPVLIEDNWMLNRQRHIPKIIGINGSAKEIDVYFEIAPVNSVNTGLRISNVVTNLNVWMFVTPAEKYSPYEKFFLPFDLPTWVLLLITFLMTFVSIFIINQLSKSVQNLIYGQNIETPIWNVISIFFGISQTKLPSKNFSRFILTIFVYFCLIFRTCFQSKFFEFMTSEPRQPPPKSIEDLIDRNYTVYALKATLYLSQTKEHKKIQLNIQEANVQFFSTAFLTQSQNSSAKIALSVDDYFLNYHDSLSRERNYEWNKIDNFVFYTTQDVFLFHANAYYFHVTTEFMANANENFAYNLRSFKVNDINNLYILTNPSFLFFDSLNKFEYIEQVIDVIHLRNQQIKHFVFIPNLSFKELQYSSIFESYDRIPLHRNAVFMYTYFITNEIKTVTLSTVEWFSSYGCNRPHLHKINFYNKKSRSWNKKLKDYEKFRNFHNCELVMMLPTPLDDGTLYYVSGFALPNQQHTNFEIHGISTVIFEIMSPLHNFTATYQPANIRPDWIKLIETIPPELVMINETIKEPDIYFEISPLIVFHNRLQISKVVTNLDILMYVTPGEKYTPYEKLFLPFDMLTWTLLVVFFLITFLTILFINQMPKSVKYLVYGYNVTTPTINVIRIFFGISQTKLPDKKFSMFLFIIFVYFCLIFRTCFQSKFFEYMTSEPRKPSPKSIGDLIDRNYRVYSMRATRDAASDINRVERWPDIIELDAHFFLDALLKQSQNASAKMALAVDDYFLNHIESQVKNKSYEWKKLKNVVLFRTYDVFIFHGAACYARILDNLINNLVATGIMKQLIENFYTKKWNFAIVKDLPQVLSVDDLSFGFNIWLVFCLVTIFTFLGEILCKFIRKTRKTKKINFAKVHPDSKHCNQINRILKPELIVKFRTDSKHKVDDSEASGTEITNTKI</sequence>
<evidence type="ECO:0000256" key="7">
    <source>
        <dbReference type="ARBA" id="ARBA00023170"/>
    </source>
</evidence>
<evidence type="ECO:0000259" key="11">
    <source>
        <dbReference type="Pfam" id="PF00060"/>
    </source>
</evidence>
<feature type="transmembrane region" description="Helical" evidence="9">
    <location>
        <begin position="1449"/>
        <end position="1469"/>
    </location>
</feature>
<keyword evidence="8" id="KW-0325">Glycoprotein</keyword>
<name>A0A9N9X1Q9_9DIPT</name>
<dbReference type="InterPro" id="IPR052192">
    <property type="entry name" value="Insect_Ionotropic_Sensory_Rcpt"/>
</dbReference>
<dbReference type="Pfam" id="PF00060">
    <property type="entry name" value="Lig_chan"/>
    <property type="match status" value="2"/>
</dbReference>
<reference evidence="12" key="2">
    <citation type="submission" date="2022-10" db="EMBL/GenBank/DDBJ databases">
        <authorList>
            <consortium name="ENA_rothamsted_submissions"/>
            <consortium name="culmorum"/>
            <person name="King R."/>
        </authorList>
    </citation>
    <scope>NUCLEOTIDE SEQUENCE</scope>
</reference>
<keyword evidence="5 9" id="KW-1133">Transmembrane helix</keyword>
<keyword evidence="4 9" id="KW-0812">Transmembrane</keyword>
<dbReference type="PANTHER" id="PTHR42643">
    <property type="entry name" value="IONOTROPIC RECEPTOR 20A-RELATED"/>
    <property type="match status" value="1"/>
</dbReference>
<evidence type="ECO:0000256" key="9">
    <source>
        <dbReference type="SAM" id="Phobius"/>
    </source>
</evidence>
<feature type="chain" id="PRO_5040216145" description="Ionotropic glutamate receptor C-terminal domain-containing protein" evidence="10">
    <location>
        <begin position="19"/>
        <end position="1781"/>
    </location>
</feature>
<feature type="domain" description="Ionotropic glutamate receptor C-terminal" evidence="11">
    <location>
        <begin position="354"/>
        <end position="509"/>
    </location>
</feature>
<accession>A0A9N9X1Q9</accession>
<feature type="transmembrane region" description="Helical" evidence="9">
    <location>
        <begin position="606"/>
        <end position="627"/>
    </location>
</feature>
<dbReference type="PANTHER" id="PTHR42643:SF30">
    <property type="entry name" value="IONOTROPIC RECEPTOR 40A-RELATED"/>
    <property type="match status" value="1"/>
</dbReference>
<dbReference type="OrthoDB" id="8050636at2759"/>
<feature type="transmembrane region" description="Helical" evidence="9">
    <location>
        <begin position="1699"/>
        <end position="1719"/>
    </location>
</feature>
<protein>
    <recommendedName>
        <fullName evidence="11">Ionotropic glutamate receptor C-terminal domain-containing protein</fullName>
    </recommendedName>
</protein>
<evidence type="ECO:0000256" key="8">
    <source>
        <dbReference type="ARBA" id="ARBA00023180"/>
    </source>
</evidence>
<dbReference type="GO" id="GO:0050906">
    <property type="term" value="P:detection of stimulus involved in sensory perception"/>
    <property type="evidence" value="ECO:0007669"/>
    <property type="project" value="UniProtKB-ARBA"/>
</dbReference>
<keyword evidence="10" id="KW-0732">Signal</keyword>